<evidence type="ECO:0000313" key="4">
    <source>
        <dbReference type="Proteomes" id="UP000278962"/>
    </source>
</evidence>
<dbReference type="AlphaFoldDB" id="A0A660L910"/>
<dbReference type="InterPro" id="IPR013431">
    <property type="entry name" value="Delta_60_rpt"/>
</dbReference>
<dbReference type="Pfam" id="PF17164">
    <property type="entry name" value="DUF5122"/>
    <property type="match status" value="5"/>
</dbReference>
<name>A0A660L910_9ACTN</name>
<keyword evidence="4" id="KW-1185">Reference proteome</keyword>
<evidence type="ECO:0000313" key="3">
    <source>
        <dbReference type="EMBL" id="RKQ90755.1"/>
    </source>
</evidence>
<dbReference type="Proteomes" id="UP000278962">
    <property type="component" value="Unassembled WGS sequence"/>
</dbReference>
<dbReference type="EMBL" id="RBIL01000001">
    <property type="protein sequence ID" value="RKQ90755.1"/>
    <property type="molecule type" value="Genomic_DNA"/>
</dbReference>
<comment type="caution">
    <text evidence="3">The sequence shown here is derived from an EMBL/GenBank/DDBJ whole genome shotgun (WGS) entry which is preliminary data.</text>
</comment>
<sequence length="595" mass="60826">MRGFSAGMLRLLPLLVVCALAVPAAASAATADLDPNFGTGGQVRLPQDRVRAVALQPDGKLVLVAEHLEATGRIYRLNADGSIDRGFGDQGVVAIDDPAGTDRLRAVVLQPGGRITVGGAAAGQARLYRFDASGKPDPSFGAGGVVGLTAPTATELVHSLALAPDGKLVAAGETGPGATDAVVWRRHGHDGSPDGTFNAAGRFQFGFAVDSNELAASVAVQPDGRILVAGNTSVSTDAFVARLDPVLGFDTAFRGEGRFRLDVGASEFGTTVVALPSGKIVVAGRTTAGFNGIVWQLLPSGAPDLSFNDTGVRFVDSAADETIRSVLPQPDGKLVLVGATTAGPGGDAAFYRLTEQGAMDTTFEGDGAIGYGSAFQEVMNGGVLQPDGNIVGVGSSGGDGIVFRLLGDPHLVSLNVTGPGRVTSDPPGLSCPGTCTARFDVGSTVRLRAVPEAGALLTSWFGTPCAGSECAVRVDGPVTVGAEFFRPPVVVPSGGGGTTGGGTAGGGGGRAPDTVAPRITRAWIVGRTVNFRLSERAKVTATVKRGKRVKTRVSGEGRSLKVRKRLPRGRYTVELVAVDPAGNRSSTVTLRMRVR</sequence>
<reference evidence="3 4" key="1">
    <citation type="submission" date="2018-10" db="EMBL/GenBank/DDBJ databases">
        <title>Genomic Encyclopedia of Archaeal and Bacterial Type Strains, Phase II (KMG-II): from individual species to whole genera.</title>
        <authorList>
            <person name="Goeker M."/>
        </authorList>
    </citation>
    <scope>NUCLEOTIDE SEQUENCE [LARGE SCALE GENOMIC DNA]</scope>
    <source>
        <strain evidence="3 4">DSM 14954</strain>
    </source>
</reference>
<evidence type="ECO:0000256" key="1">
    <source>
        <dbReference type="SAM" id="MobiDB-lite"/>
    </source>
</evidence>
<dbReference type="SUPFAM" id="SSF69322">
    <property type="entry name" value="Tricorn protease domain 2"/>
    <property type="match status" value="1"/>
</dbReference>
<dbReference type="NCBIfam" id="TIGR02608">
    <property type="entry name" value="delta_60_rpt"/>
    <property type="match status" value="6"/>
</dbReference>
<feature type="signal peptide" evidence="2">
    <location>
        <begin position="1"/>
        <end position="28"/>
    </location>
</feature>
<protein>
    <submittedName>
        <fullName evidence="3">Putative delta-60 repeat protein</fullName>
    </submittedName>
</protein>
<proteinExistence type="predicted"/>
<dbReference type="Gene3D" id="2.80.10.50">
    <property type="match status" value="3"/>
</dbReference>
<feature type="compositionally biased region" description="Gly residues" evidence="1">
    <location>
        <begin position="493"/>
        <end position="510"/>
    </location>
</feature>
<organism evidence="3 4">
    <name type="scientific">Solirubrobacter pauli</name>
    <dbReference type="NCBI Taxonomy" id="166793"/>
    <lineage>
        <taxon>Bacteria</taxon>
        <taxon>Bacillati</taxon>
        <taxon>Actinomycetota</taxon>
        <taxon>Thermoleophilia</taxon>
        <taxon>Solirubrobacterales</taxon>
        <taxon>Solirubrobacteraceae</taxon>
        <taxon>Solirubrobacter</taxon>
    </lineage>
</organism>
<feature type="region of interest" description="Disordered" evidence="1">
    <location>
        <begin position="491"/>
        <end position="513"/>
    </location>
</feature>
<evidence type="ECO:0000256" key="2">
    <source>
        <dbReference type="SAM" id="SignalP"/>
    </source>
</evidence>
<keyword evidence="2" id="KW-0732">Signal</keyword>
<feature type="chain" id="PRO_5024997896" evidence="2">
    <location>
        <begin position="29"/>
        <end position="595"/>
    </location>
</feature>
<gene>
    <name evidence="3" type="ORF">C8N24_0568</name>
</gene>
<accession>A0A660L910</accession>